<dbReference type="EMBL" id="QAPG01010709">
    <property type="protein sequence ID" value="TDZ13939.1"/>
    <property type="molecule type" value="Genomic_DNA"/>
</dbReference>
<sequence length="128" mass="13686">MTSAMYRQTVRAAQRIPLSRILPTSRILFRTVATKQSSPGVSSNVREPISSDPSSQTVNKGRGIGPKGSPDTASIQNPVSNPSDDGIGLQEEPQPSQENIINDPKAPAAEKRANVEKEGKKPLDPADK</sequence>
<dbReference type="AlphaFoldDB" id="A0A4R8PMW0"/>
<organism evidence="2 3">
    <name type="scientific">Colletotrichum spinosum</name>
    <dbReference type="NCBI Taxonomy" id="1347390"/>
    <lineage>
        <taxon>Eukaryota</taxon>
        <taxon>Fungi</taxon>
        <taxon>Dikarya</taxon>
        <taxon>Ascomycota</taxon>
        <taxon>Pezizomycotina</taxon>
        <taxon>Sordariomycetes</taxon>
        <taxon>Hypocreomycetidae</taxon>
        <taxon>Glomerellales</taxon>
        <taxon>Glomerellaceae</taxon>
        <taxon>Colletotrichum</taxon>
        <taxon>Colletotrichum orbiculare species complex</taxon>
    </lineage>
</organism>
<evidence type="ECO:0000313" key="3">
    <source>
        <dbReference type="Proteomes" id="UP000295083"/>
    </source>
</evidence>
<comment type="caution">
    <text evidence="2">The sequence shown here is derived from an EMBL/GenBank/DDBJ whole genome shotgun (WGS) entry which is preliminary data.</text>
</comment>
<reference evidence="2 3" key="1">
    <citation type="submission" date="2018-11" db="EMBL/GenBank/DDBJ databases">
        <title>Genome sequence and assembly of Colletotrichum spinosum.</title>
        <authorList>
            <person name="Gan P."/>
            <person name="Shirasu K."/>
        </authorList>
    </citation>
    <scope>NUCLEOTIDE SEQUENCE [LARGE SCALE GENOMIC DNA]</scope>
    <source>
        <strain evidence="2 3">CBS 515.97</strain>
    </source>
</reference>
<evidence type="ECO:0000313" key="2">
    <source>
        <dbReference type="EMBL" id="TDZ13939.1"/>
    </source>
</evidence>
<gene>
    <name evidence="2" type="ORF">C8035_v003047</name>
</gene>
<proteinExistence type="predicted"/>
<accession>A0A4R8PMW0</accession>
<dbReference type="Proteomes" id="UP000295083">
    <property type="component" value="Unassembled WGS sequence"/>
</dbReference>
<feature type="compositionally biased region" description="Polar residues" evidence="1">
    <location>
        <begin position="71"/>
        <end position="83"/>
    </location>
</feature>
<evidence type="ECO:0000256" key="1">
    <source>
        <dbReference type="SAM" id="MobiDB-lite"/>
    </source>
</evidence>
<name>A0A4R8PMW0_9PEZI</name>
<keyword evidence="3" id="KW-1185">Reference proteome</keyword>
<feature type="compositionally biased region" description="Polar residues" evidence="1">
    <location>
        <begin position="34"/>
        <end position="59"/>
    </location>
</feature>
<feature type="compositionally biased region" description="Basic and acidic residues" evidence="1">
    <location>
        <begin position="108"/>
        <end position="128"/>
    </location>
</feature>
<protein>
    <submittedName>
        <fullName evidence="2">Uncharacterized protein</fullName>
    </submittedName>
</protein>
<feature type="region of interest" description="Disordered" evidence="1">
    <location>
        <begin position="34"/>
        <end position="128"/>
    </location>
</feature>